<dbReference type="Proteomes" id="UP001231189">
    <property type="component" value="Unassembled WGS sequence"/>
</dbReference>
<dbReference type="Pfam" id="PF00012">
    <property type="entry name" value="HSP70"/>
    <property type="match status" value="1"/>
</dbReference>
<evidence type="ECO:0000313" key="5">
    <source>
        <dbReference type="Proteomes" id="UP001231189"/>
    </source>
</evidence>
<dbReference type="Gene3D" id="3.90.640.10">
    <property type="entry name" value="Actin, Chain A, domain 4"/>
    <property type="match status" value="1"/>
</dbReference>
<dbReference type="PRINTS" id="PR00301">
    <property type="entry name" value="HEATSHOCK70"/>
</dbReference>
<dbReference type="PANTHER" id="PTHR19375">
    <property type="entry name" value="HEAT SHOCK PROTEIN 70KDA"/>
    <property type="match status" value="1"/>
</dbReference>
<protein>
    <submittedName>
        <fullName evidence="4">Uncharacterized protein</fullName>
    </submittedName>
</protein>
<reference evidence="4" key="1">
    <citation type="submission" date="2023-07" db="EMBL/GenBank/DDBJ databases">
        <title>A chromosome-level genome assembly of Lolium multiflorum.</title>
        <authorList>
            <person name="Chen Y."/>
            <person name="Copetti D."/>
            <person name="Kolliker R."/>
            <person name="Studer B."/>
        </authorList>
    </citation>
    <scope>NUCLEOTIDE SEQUENCE</scope>
    <source>
        <strain evidence="4">02402/16</strain>
        <tissue evidence="4">Leaf</tissue>
    </source>
</reference>
<dbReference type="GO" id="GO:0140662">
    <property type="term" value="F:ATP-dependent protein folding chaperone"/>
    <property type="evidence" value="ECO:0007669"/>
    <property type="project" value="InterPro"/>
</dbReference>
<feature type="signal peptide" evidence="3">
    <location>
        <begin position="1"/>
        <end position="22"/>
    </location>
</feature>
<keyword evidence="2" id="KW-0067">ATP-binding</keyword>
<proteinExistence type="predicted"/>
<keyword evidence="3" id="KW-0732">Signal</keyword>
<dbReference type="SUPFAM" id="SSF53067">
    <property type="entry name" value="Actin-like ATPase domain"/>
    <property type="match status" value="2"/>
</dbReference>
<dbReference type="AlphaFoldDB" id="A0AAD8U0S2"/>
<dbReference type="InterPro" id="IPR043129">
    <property type="entry name" value="ATPase_NBD"/>
</dbReference>
<dbReference type="InterPro" id="IPR013126">
    <property type="entry name" value="Hsp_70_fam"/>
</dbReference>
<dbReference type="InterPro" id="IPR018181">
    <property type="entry name" value="Heat_shock_70_CS"/>
</dbReference>
<sequence>MSRAAALLLCLVLVGSVNLTASFFDPGPPRRGKNSDVIGIDPVAFTDGGNRFVGEAANTIYGAAKRLLGRRYSDADVQREIELLPYAVVDEDGRPHVRVEAGDGGSDALVLSPEEIAADVLAKLKGTAEAFLGMNITKALITVPAYYKDAQRQATKDAGVIAGLEVLRILNDPYAAAISYGLLDRRYDMKILVFDLGGGTLDVTVMIVEDGVLEVLSISGDSRLGGQDFDQRVADHFVEVIKQKHGRDITGNSLWRRRPGKLLDAIRP</sequence>
<dbReference type="PROSITE" id="PS00329">
    <property type="entry name" value="HSP70_2"/>
    <property type="match status" value="1"/>
</dbReference>
<evidence type="ECO:0000256" key="2">
    <source>
        <dbReference type="ARBA" id="ARBA00022840"/>
    </source>
</evidence>
<evidence type="ECO:0000256" key="3">
    <source>
        <dbReference type="SAM" id="SignalP"/>
    </source>
</evidence>
<keyword evidence="5" id="KW-1185">Reference proteome</keyword>
<dbReference type="Gene3D" id="3.30.420.40">
    <property type="match status" value="2"/>
</dbReference>
<accession>A0AAD8U0S2</accession>
<dbReference type="GO" id="GO:0005524">
    <property type="term" value="F:ATP binding"/>
    <property type="evidence" value="ECO:0007669"/>
    <property type="project" value="UniProtKB-KW"/>
</dbReference>
<evidence type="ECO:0000313" key="4">
    <source>
        <dbReference type="EMBL" id="KAK1696791.1"/>
    </source>
</evidence>
<evidence type="ECO:0000256" key="1">
    <source>
        <dbReference type="ARBA" id="ARBA00022741"/>
    </source>
</evidence>
<comment type="caution">
    <text evidence="4">The sequence shown here is derived from an EMBL/GenBank/DDBJ whole genome shotgun (WGS) entry which is preliminary data.</text>
</comment>
<dbReference type="EMBL" id="JAUUTY010000001">
    <property type="protein sequence ID" value="KAK1696791.1"/>
    <property type="molecule type" value="Genomic_DNA"/>
</dbReference>
<name>A0AAD8U0S2_LOLMU</name>
<feature type="chain" id="PRO_5042092016" evidence="3">
    <location>
        <begin position="23"/>
        <end position="268"/>
    </location>
</feature>
<gene>
    <name evidence="4" type="ORF">QYE76_013488</name>
</gene>
<organism evidence="4 5">
    <name type="scientific">Lolium multiflorum</name>
    <name type="common">Italian ryegrass</name>
    <name type="synonym">Lolium perenne subsp. multiflorum</name>
    <dbReference type="NCBI Taxonomy" id="4521"/>
    <lineage>
        <taxon>Eukaryota</taxon>
        <taxon>Viridiplantae</taxon>
        <taxon>Streptophyta</taxon>
        <taxon>Embryophyta</taxon>
        <taxon>Tracheophyta</taxon>
        <taxon>Spermatophyta</taxon>
        <taxon>Magnoliopsida</taxon>
        <taxon>Liliopsida</taxon>
        <taxon>Poales</taxon>
        <taxon>Poaceae</taxon>
        <taxon>BOP clade</taxon>
        <taxon>Pooideae</taxon>
        <taxon>Poodae</taxon>
        <taxon>Poeae</taxon>
        <taxon>Poeae Chloroplast Group 2 (Poeae type)</taxon>
        <taxon>Loliodinae</taxon>
        <taxon>Loliinae</taxon>
        <taxon>Lolium</taxon>
    </lineage>
</organism>
<keyword evidence="1" id="KW-0547">Nucleotide-binding</keyword>